<dbReference type="InterPro" id="IPR004331">
    <property type="entry name" value="SPX_dom"/>
</dbReference>
<feature type="region of interest" description="Disordered" evidence="6">
    <location>
        <begin position="662"/>
        <end position="706"/>
    </location>
</feature>
<keyword evidence="5 7" id="KW-0472">Membrane</keyword>
<keyword evidence="2" id="KW-0926">Vacuole</keyword>
<dbReference type="InterPro" id="IPR042267">
    <property type="entry name" value="VTC_sf"/>
</dbReference>
<feature type="compositionally biased region" description="Polar residues" evidence="6">
    <location>
        <begin position="273"/>
        <end position="292"/>
    </location>
</feature>
<keyword evidence="10" id="KW-1185">Reference proteome</keyword>
<evidence type="ECO:0000259" key="8">
    <source>
        <dbReference type="PROSITE" id="PS51382"/>
    </source>
</evidence>
<evidence type="ECO:0000256" key="1">
    <source>
        <dbReference type="ARBA" id="ARBA00004128"/>
    </source>
</evidence>
<dbReference type="Proteomes" id="UP000027730">
    <property type="component" value="Unassembled WGS sequence"/>
</dbReference>
<dbReference type="AlphaFoldDB" id="A0A074WKF4"/>
<dbReference type="PANTHER" id="PTHR46140:SF1">
    <property type="entry name" value="VACUOLAR TRANSPORTER CHAPERONE COMPLEX SUBUNIT 4-RELATED"/>
    <property type="match status" value="1"/>
</dbReference>
<protein>
    <recommendedName>
        <fullName evidence="8">SPX domain-containing protein</fullName>
    </recommendedName>
</protein>
<comment type="subcellular location">
    <subcellularLocation>
        <location evidence="1">Vacuole membrane</location>
        <topology evidence="1">Multi-pass membrane protein</topology>
    </subcellularLocation>
</comment>
<keyword evidence="3 7" id="KW-0812">Transmembrane</keyword>
<reference evidence="9 10" key="1">
    <citation type="journal article" date="2014" name="BMC Genomics">
        <title>Genome sequencing of four Aureobasidium pullulans varieties: biotechnological potential, stress tolerance, and description of new species.</title>
        <authorList>
            <person name="Gostin Ar C."/>
            <person name="Ohm R.A."/>
            <person name="Kogej T."/>
            <person name="Sonjak S."/>
            <person name="Turk M."/>
            <person name="Zajc J."/>
            <person name="Zalar P."/>
            <person name="Grube M."/>
            <person name="Sun H."/>
            <person name="Han J."/>
            <person name="Sharma A."/>
            <person name="Chiniquy J."/>
            <person name="Ngan C.Y."/>
            <person name="Lipzen A."/>
            <person name="Barry K."/>
            <person name="Grigoriev I.V."/>
            <person name="Gunde-Cimerman N."/>
        </authorList>
    </citation>
    <scope>NUCLEOTIDE SEQUENCE [LARGE SCALE GENOMIC DNA]</scope>
    <source>
        <strain evidence="9 10">CBS 147.97</strain>
    </source>
</reference>
<name>A0A074WKF4_9PEZI</name>
<feature type="region of interest" description="Disordered" evidence="6">
    <location>
        <begin position="273"/>
        <end position="300"/>
    </location>
</feature>
<feature type="domain" description="SPX" evidence="8">
    <location>
        <begin position="1"/>
        <end position="161"/>
    </location>
</feature>
<dbReference type="CDD" id="cd14474">
    <property type="entry name" value="SPX_YDR089W"/>
    <property type="match status" value="1"/>
</dbReference>
<dbReference type="EMBL" id="KL584718">
    <property type="protein sequence ID" value="KEQ70302.1"/>
    <property type="molecule type" value="Genomic_DNA"/>
</dbReference>
<dbReference type="PANTHER" id="PTHR46140">
    <property type="entry name" value="VACUOLAR TRANSPORTER CHAPERONE 1-RELATED"/>
    <property type="match status" value="1"/>
</dbReference>
<dbReference type="Gene3D" id="3.20.100.30">
    <property type="entry name" value="VTC, catalytic tunnel domain"/>
    <property type="match status" value="1"/>
</dbReference>
<evidence type="ECO:0000256" key="7">
    <source>
        <dbReference type="SAM" id="Phobius"/>
    </source>
</evidence>
<dbReference type="GO" id="GO:0016237">
    <property type="term" value="P:microautophagy"/>
    <property type="evidence" value="ECO:0007669"/>
    <property type="project" value="TreeGrafter"/>
</dbReference>
<evidence type="ECO:0000313" key="10">
    <source>
        <dbReference type="Proteomes" id="UP000027730"/>
    </source>
</evidence>
<dbReference type="STRING" id="1043004.A0A074WKF4"/>
<evidence type="ECO:0000256" key="2">
    <source>
        <dbReference type="ARBA" id="ARBA00022554"/>
    </source>
</evidence>
<sequence length="814" mass="90045">MKYGATLRQHSIPAWAHHNIDYDDVKHYIKENTTAGNGNSISIPGAGDVRGKELEDNLSGILQQQHQRISLFVRSKTGEIERRLDHLRKQTTLLSSKPAVNGRIPARRLEKYGRLESDILKAGDELQCLSRFSKAQQTAFRKLLKKHKKWTGSTDLETEFNRHVLGNPESFTNIDLNPLYTEYEDTLSALRTLYHERISGAPDKPSVDAGTQDSSAQIRSILESSSSVDFDSYLSTSPLGRGGKNAVYWVHSDNIVELQILILQHAQSFPTRTTSSATVSPTLSRHNSMTSSSDRRNSTAVEADTTLLVADDLESFIAHQSSSTFEKREETVGSRLQEAAVHARWTKTEDAIVTAQINDRDVQRASIKRKNVFAILDSSSTTSPRKSSVTQDKNFEAAENMRTWIGQQGTINPLTTIASNRSRFAGTATDSSGFILATLDKNIRMKKAEFLTNSVEDAFSQNMSAEFPFAVLRVRQEGFPNSTLIKVLDQSYLVERVRGFSLEYHSVWYCCQPENVVPPFWVPLMQKDIRKVPTAASRRRAYNNDSSYGSQSTTPQMSTSTGSVGDRTGDLTAVEEQSPPRIQIPDQLATPPLSAFRKKRKSAYGRAGSALPKQAYWSEYDDPSGSEDEGAYVLYIDPNEVSSATKTWRRIRSLWSRNKPSDQEALLGHDGTNEQGMVEESVTSSDDEAHTPRRTQRRSYGTLNNSSGQVAGYNPQVHHQYSDWVTQMSATCLIASILLLCIGYILVATGKRKLASEVDAGVVLAVASSLAFAVSGVGAVFGRRTPRWPVATLVIGILVADVAAASVLLTWAFG</sequence>
<evidence type="ECO:0000256" key="6">
    <source>
        <dbReference type="SAM" id="MobiDB-lite"/>
    </source>
</evidence>
<evidence type="ECO:0000256" key="3">
    <source>
        <dbReference type="ARBA" id="ARBA00022692"/>
    </source>
</evidence>
<dbReference type="RefSeq" id="XP_013424400.1">
    <property type="nucleotide sequence ID" value="XM_013568946.1"/>
</dbReference>
<dbReference type="InterPro" id="IPR018966">
    <property type="entry name" value="VTC_domain"/>
</dbReference>
<dbReference type="GO" id="GO:0042144">
    <property type="term" value="P:vacuole fusion, non-autophagic"/>
    <property type="evidence" value="ECO:0007669"/>
    <property type="project" value="TreeGrafter"/>
</dbReference>
<dbReference type="GeneID" id="25414093"/>
<dbReference type="GO" id="GO:0006799">
    <property type="term" value="P:polyphosphate biosynthetic process"/>
    <property type="evidence" value="ECO:0007669"/>
    <property type="project" value="UniProtKB-ARBA"/>
</dbReference>
<feature type="transmembrane region" description="Helical" evidence="7">
    <location>
        <begin position="760"/>
        <end position="782"/>
    </location>
</feature>
<evidence type="ECO:0000256" key="4">
    <source>
        <dbReference type="ARBA" id="ARBA00022989"/>
    </source>
</evidence>
<gene>
    <name evidence="9" type="ORF">M436DRAFT_66692</name>
</gene>
<keyword evidence="4 7" id="KW-1133">Transmembrane helix</keyword>
<dbReference type="Pfam" id="PF09359">
    <property type="entry name" value="VTC"/>
    <property type="match status" value="1"/>
</dbReference>
<evidence type="ECO:0000256" key="5">
    <source>
        <dbReference type="ARBA" id="ARBA00023136"/>
    </source>
</evidence>
<dbReference type="GO" id="GO:0033254">
    <property type="term" value="C:vacuolar transporter chaperone complex"/>
    <property type="evidence" value="ECO:0007669"/>
    <property type="project" value="TreeGrafter"/>
</dbReference>
<proteinExistence type="predicted"/>
<dbReference type="GO" id="GO:0000329">
    <property type="term" value="C:fungal-type vacuole membrane"/>
    <property type="evidence" value="ECO:0007669"/>
    <property type="project" value="TreeGrafter"/>
</dbReference>
<feature type="transmembrane region" description="Helical" evidence="7">
    <location>
        <begin position="724"/>
        <end position="748"/>
    </location>
</feature>
<dbReference type="InterPro" id="IPR051572">
    <property type="entry name" value="VTC_Complex_Subunit"/>
</dbReference>
<accession>A0A074WKF4</accession>
<dbReference type="HOGENOM" id="CLU_015643_0_0_1"/>
<dbReference type="OrthoDB" id="5588846at2759"/>
<feature type="region of interest" description="Disordered" evidence="6">
    <location>
        <begin position="535"/>
        <end position="569"/>
    </location>
</feature>
<feature type="compositionally biased region" description="Low complexity" evidence="6">
    <location>
        <begin position="549"/>
        <end position="563"/>
    </location>
</feature>
<feature type="transmembrane region" description="Helical" evidence="7">
    <location>
        <begin position="788"/>
        <end position="813"/>
    </location>
</feature>
<dbReference type="PROSITE" id="PS51382">
    <property type="entry name" value="SPX"/>
    <property type="match status" value="1"/>
</dbReference>
<evidence type="ECO:0000313" key="9">
    <source>
        <dbReference type="EMBL" id="KEQ70302.1"/>
    </source>
</evidence>
<organism evidence="9 10">
    <name type="scientific">Aureobasidium namibiae CBS 147.97</name>
    <dbReference type="NCBI Taxonomy" id="1043004"/>
    <lineage>
        <taxon>Eukaryota</taxon>
        <taxon>Fungi</taxon>
        <taxon>Dikarya</taxon>
        <taxon>Ascomycota</taxon>
        <taxon>Pezizomycotina</taxon>
        <taxon>Dothideomycetes</taxon>
        <taxon>Dothideomycetidae</taxon>
        <taxon>Dothideales</taxon>
        <taxon>Saccotheciaceae</taxon>
        <taxon>Aureobasidium</taxon>
    </lineage>
</organism>
<dbReference type="GO" id="GO:0007034">
    <property type="term" value="P:vacuolar transport"/>
    <property type="evidence" value="ECO:0007669"/>
    <property type="project" value="TreeGrafter"/>
</dbReference>